<dbReference type="InterPro" id="IPR050925">
    <property type="entry name" value="Rhomboid_protease_S54"/>
</dbReference>
<evidence type="ECO:0000256" key="2">
    <source>
        <dbReference type="ARBA" id="ARBA00009045"/>
    </source>
</evidence>
<feature type="transmembrane region" description="Helical" evidence="7">
    <location>
        <begin position="270"/>
        <end position="296"/>
    </location>
</feature>
<comment type="caution">
    <text evidence="9">The sequence shown here is derived from an EMBL/GenBank/DDBJ whole genome shotgun (WGS) entry which is preliminary data.</text>
</comment>
<dbReference type="Proteomes" id="UP001152797">
    <property type="component" value="Unassembled WGS sequence"/>
</dbReference>
<dbReference type="PANTHER" id="PTHR43731:SF14">
    <property type="entry name" value="PRESENILIN-ASSOCIATED RHOMBOID-LIKE PROTEIN, MITOCHONDRIAL"/>
    <property type="match status" value="1"/>
</dbReference>
<protein>
    <submittedName>
        <fullName evidence="10">RHOMBOID-like protein 5 (AtRBL5)</fullName>
    </submittedName>
</protein>
<feature type="transmembrane region" description="Helical" evidence="7">
    <location>
        <begin position="172"/>
        <end position="193"/>
    </location>
</feature>
<dbReference type="AlphaFoldDB" id="A0A9P1FJN1"/>
<keyword evidence="6 7" id="KW-0472">Membrane</keyword>
<feature type="transmembrane region" description="Helical" evidence="7">
    <location>
        <begin position="84"/>
        <end position="103"/>
    </location>
</feature>
<evidence type="ECO:0000256" key="6">
    <source>
        <dbReference type="ARBA" id="ARBA00023136"/>
    </source>
</evidence>
<evidence type="ECO:0000256" key="1">
    <source>
        <dbReference type="ARBA" id="ARBA00004141"/>
    </source>
</evidence>
<dbReference type="EMBL" id="CAMXCT020000502">
    <property type="protein sequence ID" value="CAL1133014.1"/>
    <property type="molecule type" value="Genomic_DNA"/>
</dbReference>
<sequence length="349" mass="38145">MSLTPLPSHVKLQLGDARSLKGGLGLSRRSTGSSRPCFTGPAIPGAAPFLAAPLGRWTLRAGRRPGMEGVPIFNQLREMWRRKLKLCAVLSVLMATLWLWQGYQGWTNLSTFNATQPWYRRLPGSTAIESWLLGTHPVVMAHGHALAVTKSTLQRDFAMDTRLVDEGQLHRLLTACFLHNSVFHILFNLGYLYTVAPLEVGCRGAFLSTFLISGIVGNLAFLHFGEARYAVGASGGLCGLIGFELVSLLRSRKVREFKVLLRSTFGMLIMGLFLPGCANTCHVGGLLCGFAVALLVARRSGYRAPLLPWPFLLALLALMPFGRRFLSALMQALLVAFQHPGALGRGYVI</sequence>
<gene>
    <name evidence="9" type="ORF">C1SCF055_LOCUS7576</name>
</gene>
<keyword evidence="4" id="KW-0378">Hydrolase</keyword>
<dbReference type="InterPro" id="IPR022764">
    <property type="entry name" value="Peptidase_S54_rhomboid_dom"/>
</dbReference>
<dbReference type="OrthoDB" id="418595at2759"/>
<feature type="domain" description="Peptidase S54 rhomboid" evidence="8">
    <location>
        <begin position="167"/>
        <end position="298"/>
    </location>
</feature>
<evidence type="ECO:0000256" key="4">
    <source>
        <dbReference type="ARBA" id="ARBA00022801"/>
    </source>
</evidence>
<accession>A0A9P1FJN1</accession>
<evidence type="ECO:0000259" key="8">
    <source>
        <dbReference type="Pfam" id="PF01694"/>
    </source>
</evidence>
<name>A0A9P1FJN1_9DINO</name>
<keyword evidence="3 7" id="KW-0812">Transmembrane</keyword>
<feature type="transmembrane region" description="Helical" evidence="7">
    <location>
        <begin position="302"/>
        <end position="321"/>
    </location>
</feature>
<reference evidence="9" key="1">
    <citation type="submission" date="2022-10" db="EMBL/GenBank/DDBJ databases">
        <authorList>
            <person name="Chen Y."/>
            <person name="Dougan E. K."/>
            <person name="Chan C."/>
            <person name="Rhodes N."/>
            <person name="Thang M."/>
        </authorList>
    </citation>
    <scope>NUCLEOTIDE SEQUENCE</scope>
</reference>
<feature type="transmembrane region" description="Helical" evidence="7">
    <location>
        <begin position="205"/>
        <end position="224"/>
    </location>
</feature>
<dbReference type="InterPro" id="IPR035952">
    <property type="entry name" value="Rhomboid-like_sf"/>
</dbReference>
<keyword evidence="5 7" id="KW-1133">Transmembrane helix</keyword>
<dbReference type="GO" id="GO:0004252">
    <property type="term" value="F:serine-type endopeptidase activity"/>
    <property type="evidence" value="ECO:0007669"/>
    <property type="project" value="InterPro"/>
</dbReference>
<comment type="similarity">
    <text evidence="2">Belongs to the peptidase S54 family.</text>
</comment>
<evidence type="ECO:0000256" key="5">
    <source>
        <dbReference type="ARBA" id="ARBA00022989"/>
    </source>
</evidence>
<evidence type="ECO:0000256" key="7">
    <source>
        <dbReference type="SAM" id="Phobius"/>
    </source>
</evidence>
<comment type="subcellular location">
    <subcellularLocation>
        <location evidence="1">Membrane</location>
        <topology evidence="1">Multi-pass membrane protein</topology>
    </subcellularLocation>
</comment>
<evidence type="ECO:0000313" key="10">
    <source>
        <dbReference type="EMBL" id="CAL4766951.1"/>
    </source>
</evidence>
<dbReference type="PANTHER" id="PTHR43731">
    <property type="entry name" value="RHOMBOID PROTEASE"/>
    <property type="match status" value="1"/>
</dbReference>
<evidence type="ECO:0000313" key="11">
    <source>
        <dbReference type="Proteomes" id="UP001152797"/>
    </source>
</evidence>
<dbReference type="Pfam" id="PF01694">
    <property type="entry name" value="Rhomboid"/>
    <property type="match status" value="1"/>
</dbReference>
<dbReference type="Gene3D" id="1.20.1540.10">
    <property type="entry name" value="Rhomboid-like"/>
    <property type="match status" value="1"/>
</dbReference>
<dbReference type="EMBL" id="CAMXCT010000502">
    <property type="protein sequence ID" value="CAI3979639.1"/>
    <property type="molecule type" value="Genomic_DNA"/>
</dbReference>
<keyword evidence="11" id="KW-1185">Reference proteome</keyword>
<dbReference type="GO" id="GO:0016020">
    <property type="term" value="C:membrane"/>
    <property type="evidence" value="ECO:0007669"/>
    <property type="project" value="UniProtKB-SubCell"/>
</dbReference>
<organism evidence="9">
    <name type="scientific">Cladocopium goreaui</name>
    <dbReference type="NCBI Taxonomy" id="2562237"/>
    <lineage>
        <taxon>Eukaryota</taxon>
        <taxon>Sar</taxon>
        <taxon>Alveolata</taxon>
        <taxon>Dinophyceae</taxon>
        <taxon>Suessiales</taxon>
        <taxon>Symbiodiniaceae</taxon>
        <taxon>Cladocopium</taxon>
    </lineage>
</organism>
<dbReference type="EMBL" id="CAMXCT030000502">
    <property type="protein sequence ID" value="CAL4766951.1"/>
    <property type="molecule type" value="Genomic_DNA"/>
</dbReference>
<feature type="transmembrane region" description="Helical" evidence="7">
    <location>
        <begin position="230"/>
        <end position="249"/>
    </location>
</feature>
<evidence type="ECO:0000256" key="3">
    <source>
        <dbReference type="ARBA" id="ARBA00022692"/>
    </source>
</evidence>
<proteinExistence type="inferred from homology"/>
<dbReference type="SUPFAM" id="SSF144091">
    <property type="entry name" value="Rhomboid-like"/>
    <property type="match status" value="1"/>
</dbReference>
<reference evidence="10 11" key="2">
    <citation type="submission" date="2024-05" db="EMBL/GenBank/DDBJ databases">
        <authorList>
            <person name="Chen Y."/>
            <person name="Shah S."/>
            <person name="Dougan E. K."/>
            <person name="Thang M."/>
            <person name="Chan C."/>
        </authorList>
    </citation>
    <scope>NUCLEOTIDE SEQUENCE [LARGE SCALE GENOMIC DNA]</scope>
</reference>
<evidence type="ECO:0000313" key="9">
    <source>
        <dbReference type="EMBL" id="CAI3979639.1"/>
    </source>
</evidence>